<dbReference type="PANTHER" id="PTHR21308:SF1">
    <property type="entry name" value="PHYTANOYL-COA DIOXYGENASE, PEROXISOMAL"/>
    <property type="match status" value="1"/>
</dbReference>
<reference evidence="5" key="1">
    <citation type="journal article" date="2023" name="G3 (Bethesda)">
        <title>Whole genome assemblies of Zophobas morio and Tenebrio molitor.</title>
        <authorList>
            <person name="Kaur S."/>
            <person name="Stinson S.A."/>
            <person name="diCenzo G.C."/>
        </authorList>
    </citation>
    <scope>NUCLEOTIDE SEQUENCE</scope>
    <source>
        <strain evidence="5">QUZm001</strain>
    </source>
</reference>
<dbReference type="EMBL" id="JALNTZ010000006">
    <property type="protein sequence ID" value="KAJ3649014.1"/>
    <property type="molecule type" value="Genomic_DNA"/>
</dbReference>
<sequence>MEKGDTVFFHPLILHGSGPNITKRLRKSVSCHYADSNCYFIDVKGTVQENVGTEVVDAISKYGYSCSFVEYWKRKSRLLKGPPGNFQNFENHL</sequence>
<dbReference type="GO" id="GO:0048244">
    <property type="term" value="F:phytanoyl-CoA dioxygenase activity"/>
    <property type="evidence" value="ECO:0007669"/>
    <property type="project" value="UniProtKB-EC"/>
</dbReference>
<evidence type="ECO:0000313" key="6">
    <source>
        <dbReference type="EMBL" id="KAJ3649014.1"/>
    </source>
</evidence>
<organism evidence="5 7">
    <name type="scientific">Zophobas morio</name>
    <dbReference type="NCBI Taxonomy" id="2755281"/>
    <lineage>
        <taxon>Eukaryota</taxon>
        <taxon>Metazoa</taxon>
        <taxon>Ecdysozoa</taxon>
        <taxon>Arthropoda</taxon>
        <taxon>Hexapoda</taxon>
        <taxon>Insecta</taxon>
        <taxon>Pterygota</taxon>
        <taxon>Neoptera</taxon>
        <taxon>Endopterygota</taxon>
        <taxon>Coleoptera</taxon>
        <taxon>Polyphaga</taxon>
        <taxon>Cucujiformia</taxon>
        <taxon>Tenebrionidae</taxon>
        <taxon>Zophobas</taxon>
    </lineage>
</organism>
<dbReference type="InterPro" id="IPR008775">
    <property type="entry name" value="Phytyl_CoA_dOase-like"/>
</dbReference>
<evidence type="ECO:0000256" key="1">
    <source>
        <dbReference type="ARBA" id="ARBA00005830"/>
    </source>
</evidence>
<dbReference type="Proteomes" id="UP001168821">
    <property type="component" value="Unassembled WGS sequence"/>
</dbReference>
<protein>
    <recommendedName>
        <fullName evidence="2">phytanoyl-CoA dioxygenase</fullName>
        <ecNumber evidence="2">1.14.11.18</ecNumber>
    </recommendedName>
    <alternativeName>
        <fullName evidence="3">Phytanic acid oxidase</fullName>
    </alternativeName>
    <alternativeName>
        <fullName evidence="4">Phytanoyl-CoA alpha-hydroxylase</fullName>
    </alternativeName>
</protein>
<evidence type="ECO:0000256" key="2">
    <source>
        <dbReference type="ARBA" id="ARBA00034809"/>
    </source>
</evidence>
<dbReference type="EC" id="1.14.11.18" evidence="2"/>
<gene>
    <name evidence="5" type="ORF">Zmor_020764</name>
    <name evidence="6" type="ORF">Zmor_020776</name>
</gene>
<dbReference type="SUPFAM" id="SSF51197">
    <property type="entry name" value="Clavaminate synthase-like"/>
    <property type="match status" value="1"/>
</dbReference>
<comment type="similarity">
    <text evidence="1">Belongs to the PhyH family.</text>
</comment>
<evidence type="ECO:0000313" key="7">
    <source>
        <dbReference type="Proteomes" id="UP001168821"/>
    </source>
</evidence>
<evidence type="ECO:0000256" key="3">
    <source>
        <dbReference type="ARBA" id="ARBA00034921"/>
    </source>
</evidence>
<evidence type="ECO:0000256" key="4">
    <source>
        <dbReference type="ARBA" id="ARBA00034924"/>
    </source>
</evidence>
<name>A0AA38I447_9CUCU</name>
<accession>A0AA38I447</accession>
<dbReference type="Gene3D" id="2.60.120.620">
    <property type="entry name" value="q2cbj1_9rhob like domain"/>
    <property type="match status" value="1"/>
</dbReference>
<dbReference type="Pfam" id="PF05721">
    <property type="entry name" value="PhyH"/>
    <property type="match status" value="1"/>
</dbReference>
<evidence type="ECO:0000313" key="5">
    <source>
        <dbReference type="EMBL" id="KAJ3649000.1"/>
    </source>
</evidence>
<comment type="caution">
    <text evidence="5">The sequence shown here is derived from an EMBL/GenBank/DDBJ whole genome shotgun (WGS) entry which is preliminary data.</text>
</comment>
<dbReference type="PANTHER" id="PTHR21308">
    <property type="entry name" value="PHYTANOYL-COA ALPHA-HYDROXYLASE"/>
    <property type="match status" value="1"/>
</dbReference>
<proteinExistence type="inferred from homology"/>
<dbReference type="InterPro" id="IPR047128">
    <property type="entry name" value="PhyH"/>
</dbReference>
<keyword evidence="7" id="KW-1185">Reference proteome</keyword>
<dbReference type="GO" id="GO:0001561">
    <property type="term" value="P:fatty acid alpha-oxidation"/>
    <property type="evidence" value="ECO:0007669"/>
    <property type="project" value="InterPro"/>
</dbReference>
<dbReference type="EMBL" id="JALNTZ010000006">
    <property type="protein sequence ID" value="KAJ3649000.1"/>
    <property type="molecule type" value="Genomic_DNA"/>
</dbReference>
<dbReference type="AlphaFoldDB" id="A0AA38I447"/>